<sequence length="269" mass="30491">MPKSPYVLSDAEVDILKLGQDDVNKAAAYWFKPPDPAGPFLFDHKFAEGGKWQKQLHHALQPNIITIGGYGTGKTIGVGMSAAAWCMQMANFKFLNTAPVAFQAKQMYDGILAITKGTPYERLIWKSPQRPHPRIELKFYVGTTLIESQMEFMSVDKNAQNILSWEGDWINLDEAGMLDDLEEITGHLGSRLRGSIKGRARLGRYSITSNSWDNFFMWYLFDLAKDQPDEYMSLVLSTRDNLNVTPDQLKQMLSKIPPEEHSRLIDGTR</sequence>
<protein>
    <recommendedName>
        <fullName evidence="2">Phage terminase large subunit N-terminal domain-containing protein</fullName>
    </recommendedName>
</protein>
<evidence type="ECO:0008006" key="2">
    <source>
        <dbReference type="Google" id="ProtNLM"/>
    </source>
</evidence>
<evidence type="ECO:0000313" key="1">
    <source>
        <dbReference type="EMBL" id="KKK89314.1"/>
    </source>
</evidence>
<proteinExistence type="predicted"/>
<dbReference type="AlphaFoldDB" id="A0A0F9BF83"/>
<name>A0A0F9BF83_9ZZZZ</name>
<dbReference type="EMBL" id="LAZR01049587">
    <property type="protein sequence ID" value="KKK89314.1"/>
    <property type="molecule type" value="Genomic_DNA"/>
</dbReference>
<accession>A0A0F9BF83</accession>
<gene>
    <name evidence="1" type="ORF">LCGC14_2734360</name>
</gene>
<feature type="non-terminal residue" evidence="1">
    <location>
        <position position="269"/>
    </location>
</feature>
<dbReference type="InterPro" id="IPR027417">
    <property type="entry name" value="P-loop_NTPase"/>
</dbReference>
<organism evidence="1">
    <name type="scientific">marine sediment metagenome</name>
    <dbReference type="NCBI Taxonomy" id="412755"/>
    <lineage>
        <taxon>unclassified sequences</taxon>
        <taxon>metagenomes</taxon>
        <taxon>ecological metagenomes</taxon>
    </lineage>
</organism>
<reference evidence="1" key="1">
    <citation type="journal article" date="2015" name="Nature">
        <title>Complex archaea that bridge the gap between prokaryotes and eukaryotes.</title>
        <authorList>
            <person name="Spang A."/>
            <person name="Saw J.H."/>
            <person name="Jorgensen S.L."/>
            <person name="Zaremba-Niedzwiedzka K."/>
            <person name="Martijn J."/>
            <person name="Lind A.E."/>
            <person name="van Eijk R."/>
            <person name="Schleper C."/>
            <person name="Guy L."/>
            <person name="Ettema T.J."/>
        </authorList>
    </citation>
    <scope>NUCLEOTIDE SEQUENCE</scope>
</reference>
<dbReference type="Gene3D" id="3.40.50.300">
    <property type="entry name" value="P-loop containing nucleotide triphosphate hydrolases"/>
    <property type="match status" value="1"/>
</dbReference>
<comment type="caution">
    <text evidence="1">The sequence shown here is derived from an EMBL/GenBank/DDBJ whole genome shotgun (WGS) entry which is preliminary data.</text>
</comment>